<evidence type="ECO:0000313" key="3">
    <source>
        <dbReference type="Proteomes" id="UP000550354"/>
    </source>
</evidence>
<organism evidence="2 3">
    <name type="scientific">Aeromicrobium phoceense</name>
    <dbReference type="NCBI Taxonomy" id="2754045"/>
    <lineage>
        <taxon>Bacteria</taxon>
        <taxon>Bacillati</taxon>
        <taxon>Actinomycetota</taxon>
        <taxon>Actinomycetes</taxon>
        <taxon>Propionibacteriales</taxon>
        <taxon>Nocardioidaceae</taxon>
        <taxon>Aeromicrobium</taxon>
    </lineage>
</organism>
<reference evidence="2 3" key="1">
    <citation type="submission" date="2020-07" db="EMBL/GenBank/DDBJ databases">
        <title>Draft genome and description of Aeromicrobium phoceense strain Marseille-Q0843 isolated from healthy skin swab.</title>
        <authorList>
            <person name="Boxberger M."/>
            <person name="La Scola B."/>
        </authorList>
    </citation>
    <scope>NUCLEOTIDE SEQUENCE [LARGE SCALE GENOMIC DNA]</scope>
    <source>
        <strain evidence="2 3">Marseille-Q0843</strain>
    </source>
</reference>
<evidence type="ECO:0000256" key="1">
    <source>
        <dbReference type="SAM" id="MobiDB-lite"/>
    </source>
</evidence>
<dbReference type="EMBL" id="JACEOG010000001">
    <property type="protein sequence ID" value="MBA4607686.1"/>
    <property type="molecule type" value="Genomic_DNA"/>
</dbReference>
<gene>
    <name evidence="2" type="ORF">H1W00_04275</name>
</gene>
<dbReference type="AlphaFoldDB" id="A0A838XG95"/>
<dbReference type="RefSeq" id="WP_181753914.1">
    <property type="nucleotide sequence ID" value="NZ_JACEOG010000001.1"/>
</dbReference>
<protein>
    <recommendedName>
        <fullName evidence="4">Peptidase C39-like domain-containing protein</fullName>
    </recommendedName>
</protein>
<dbReference type="Proteomes" id="UP000550354">
    <property type="component" value="Unassembled WGS sequence"/>
</dbReference>
<evidence type="ECO:0008006" key="4">
    <source>
        <dbReference type="Google" id="ProtNLM"/>
    </source>
</evidence>
<proteinExistence type="predicted"/>
<name>A0A838XG95_9ACTN</name>
<keyword evidence="3" id="KW-1185">Reference proteome</keyword>
<accession>A0A838XG95</accession>
<feature type="region of interest" description="Disordered" evidence="1">
    <location>
        <begin position="20"/>
        <end position="44"/>
    </location>
</feature>
<feature type="compositionally biased region" description="Basic and acidic residues" evidence="1">
    <location>
        <begin position="23"/>
        <end position="41"/>
    </location>
</feature>
<comment type="caution">
    <text evidence="2">The sequence shown here is derived from an EMBL/GenBank/DDBJ whole genome shotgun (WGS) entry which is preliminary data.</text>
</comment>
<evidence type="ECO:0000313" key="2">
    <source>
        <dbReference type="EMBL" id="MBA4607686.1"/>
    </source>
</evidence>
<sequence length="227" mass="24717">MAATVPTEVALRLEARTGAMSPAERRVLDPTSHPRDFRQPDDTSCGAASLAVSRMLHDDPYALWLTTGYDAAADSSDSTSFAERWKAEVVRMHRRVTGLRDHDGDLQWPWLRVVGTSPWGAARQMTGAGGSGLPGHEYEARTLDPDDLAGEFDLVLAAVQAGHTVPLYVGDEVRPAHVVLAVRTSGEQLELFEPSAGRMVRVGRDAFAAGRFRLGGWSVPWFAVLPR</sequence>